<dbReference type="AlphaFoldDB" id="U5C520"/>
<dbReference type="Proteomes" id="UP000016843">
    <property type="component" value="Unassembled WGS sequence"/>
</dbReference>
<evidence type="ECO:0000313" key="1">
    <source>
        <dbReference type="EMBL" id="ERM84884.1"/>
    </source>
</evidence>
<sequence>MIFNFRKFSQSQPNSLIWGFAIVRDKSQLWERIFYSLKKTPHQNEAIGHRILNSKAMGNP</sequence>
<name>U5C520_9BACT</name>
<comment type="caution">
    <text evidence="1">The sequence shown here is derived from an EMBL/GenBank/DDBJ whole genome shotgun (WGS) entry which is preliminary data.</text>
</comment>
<evidence type="ECO:0000313" key="2">
    <source>
        <dbReference type="Proteomes" id="UP000016843"/>
    </source>
</evidence>
<gene>
    <name evidence="1" type="ORF">P872_22755</name>
</gene>
<accession>U5C520</accession>
<keyword evidence="2" id="KW-1185">Reference proteome</keyword>
<dbReference type="EMBL" id="AWXR01000001">
    <property type="protein sequence ID" value="ERM84884.1"/>
    <property type="molecule type" value="Genomic_DNA"/>
</dbReference>
<reference evidence="1 2" key="1">
    <citation type="journal article" date="2013" name="Genome Announc.">
        <title>Draft Genome Sequence of the Psychrophilic and Alkaliphilic Rhodonellum psychrophilum Strain GCM71T.</title>
        <authorList>
            <person name="Hauptmann A.L."/>
            <person name="Glaring M.A."/>
            <person name="Hallin P.F."/>
            <person name="Prieme A."/>
            <person name="Stougaard P."/>
        </authorList>
    </citation>
    <scope>NUCLEOTIDE SEQUENCE [LARGE SCALE GENOMIC DNA]</scope>
    <source>
        <strain evidence="1 2">GCM71</strain>
    </source>
</reference>
<organism evidence="1 2">
    <name type="scientific">Rhodonellum psychrophilum GCM71 = DSM 17998</name>
    <dbReference type="NCBI Taxonomy" id="1123057"/>
    <lineage>
        <taxon>Bacteria</taxon>
        <taxon>Pseudomonadati</taxon>
        <taxon>Bacteroidota</taxon>
        <taxon>Cytophagia</taxon>
        <taxon>Cytophagales</taxon>
        <taxon>Cytophagaceae</taxon>
        <taxon>Rhodonellum</taxon>
    </lineage>
</organism>
<protein>
    <submittedName>
        <fullName evidence="1">Uncharacterized protein</fullName>
    </submittedName>
</protein>
<proteinExistence type="predicted"/>